<sequence>MRSATELRQRWLETIPRVMARTRMYARDGREMETVGRTLLENLCFVDERDDDFAAVGGMFAGRYGEFGVHGPFAAMFGRDRGCVEEVASVYAEQFHRLGYLEVGRVLGESAWNALIGEVRGRFGERDMRRDEVEAAFGAPGLVVGGRVLCYVSAAGEWAFFDCWDEPVQRYVPGRGTYESVSEGAPLVRSVRVPADDVEGGLVLTLYGKVLRWGTGWWIHHPGADAAEESLAIAAQLRAVEAADPSSGLGRGLA</sequence>
<name>A0ABP6MQ40_9ACTN</name>
<gene>
    <name evidence="1" type="ORF">GCM10010466_08440</name>
</gene>
<keyword evidence="2" id="KW-1185">Reference proteome</keyword>
<evidence type="ECO:0000313" key="1">
    <source>
        <dbReference type="EMBL" id="GAA3119908.1"/>
    </source>
</evidence>
<dbReference type="EMBL" id="BAAAUT010000005">
    <property type="protein sequence ID" value="GAA3119908.1"/>
    <property type="molecule type" value="Genomic_DNA"/>
</dbReference>
<protein>
    <submittedName>
        <fullName evidence="1">Uncharacterized protein</fullName>
    </submittedName>
</protein>
<dbReference type="RefSeq" id="WP_344856067.1">
    <property type="nucleotide sequence ID" value="NZ_BAAAUT010000005.1"/>
</dbReference>
<comment type="caution">
    <text evidence="1">The sequence shown here is derived from an EMBL/GenBank/DDBJ whole genome shotgun (WGS) entry which is preliminary data.</text>
</comment>
<organism evidence="1 2">
    <name type="scientific">Planomonospora alba</name>
    <dbReference type="NCBI Taxonomy" id="161354"/>
    <lineage>
        <taxon>Bacteria</taxon>
        <taxon>Bacillati</taxon>
        <taxon>Actinomycetota</taxon>
        <taxon>Actinomycetes</taxon>
        <taxon>Streptosporangiales</taxon>
        <taxon>Streptosporangiaceae</taxon>
        <taxon>Planomonospora</taxon>
    </lineage>
</organism>
<accession>A0ABP6MQ40</accession>
<evidence type="ECO:0000313" key="2">
    <source>
        <dbReference type="Proteomes" id="UP001500320"/>
    </source>
</evidence>
<proteinExistence type="predicted"/>
<reference evidence="2" key="1">
    <citation type="journal article" date="2019" name="Int. J. Syst. Evol. Microbiol.">
        <title>The Global Catalogue of Microorganisms (GCM) 10K type strain sequencing project: providing services to taxonomists for standard genome sequencing and annotation.</title>
        <authorList>
            <consortium name="The Broad Institute Genomics Platform"/>
            <consortium name="The Broad Institute Genome Sequencing Center for Infectious Disease"/>
            <person name="Wu L."/>
            <person name="Ma J."/>
        </authorList>
    </citation>
    <scope>NUCLEOTIDE SEQUENCE [LARGE SCALE GENOMIC DNA]</scope>
    <source>
        <strain evidence="2">JCM 9373</strain>
    </source>
</reference>
<dbReference type="Proteomes" id="UP001500320">
    <property type="component" value="Unassembled WGS sequence"/>
</dbReference>